<proteinExistence type="inferred from homology"/>
<dbReference type="InterPro" id="IPR000120">
    <property type="entry name" value="Amidase"/>
</dbReference>
<evidence type="ECO:0000259" key="2">
    <source>
        <dbReference type="Pfam" id="PF01425"/>
    </source>
</evidence>
<dbReference type="AlphaFoldDB" id="A0A4R6R7G5"/>
<feature type="domain" description="Amidase" evidence="2">
    <location>
        <begin position="31"/>
        <end position="458"/>
    </location>
</feature>
<evidence type="ECO:0000256" key="1">
    <source>
        <dbReference type="ARBA" id="ARBA00009199"/>
    </source>
</evidence>
<name>A0A4R6R7G5_9HYPH</name>
<dbReference type="PANTHER" id="PTHR11895:SF7">
    <property type="entry name" value="GLUTAMYL-TRNA(GLN) AMIDOTRANSFERASE SUBUNIT A, MITOCHONDRIAL"/>
    <property type="match status" value="1"/>
</dbReference>
<dbReference type="InterPro" id="IPR036928">
    <property type="entry name" value="AS_sf"/>
</dbReference>
<comment type="similarity">
    <text evidence="1">Belongs to the amidase family.</text>
</comment>
<dbReference type="InterPro" id="IPR023631">
    <property type="entry name" value="Amidase_dom"/>
</dbReference>
<organism evidence="3 4">
    <name type="scientific">Oharaeibacter diazotrophicus</name>
    <dbReference type="NCBI Taxonomy" id="1920512"/>
    <lineage>
        <taxon>Bacteria</taxon>
        <taxon>Pseudomonadati</taxon>
        <taxon>Pseudomonadota</taxon>
        <taxon>Alphaproteobacteria</taxon>
        <taxon>Hyphomicrobiales</taxon>
        <taxon>Pleomorphomonadaceae</taxon>
        <taxon>Oharaeibacter</taxon>
    </lineage>
</organism>
<protein>
    <submittedName>
        <fullName evidence="3">Amidase</fullName>
    </submittedName>
</protein>
<sequence length="485" mass="49819">MAAPIGYDDYDAHDGLGLAALVRSSAVSAAELLETAIARADADEPALHALVHRFDDLARAEVARGLPEGPFTGVPFVLKNTGFEAAGTILSTGSRLFADAVSARDTTLVARYRAAGLAIFAKTNTPEFALSFTTEPEAFGPSRNPWDLARVPGGSSGGSAAAVAAGYLPLANSSDGAGSTRVPASHTGLFGFKPSRMLNPLGPVAVEGIAGMSTPHALSRSVRDNAALLDATAGPDVGDPYAVPAGAGGFLTAAGRDPRRLRIGYTPVAPLGEPIDPEVAAVVAEGARFLEGLGHHVEITEAGYDAAALKAAWKVIAGVNVLAGVRGRAAALGIDDLDGWIEPVNRAWIDWAAGLPSTAYLGAIGTLHQSARALGRFFERFDVLLSPVAATAAPPLGTLAGAGRTLDAYYDAFWGHAPFTAVFNASGAPAMAVPFGETAAGLPVGLHLGARFGDDATLFSLAGEIERARPWAHRRPARPFRGATP</sequence>
<dbReference type="Proteomes" id="UP000294547">
    <property type="component" value="Unassembled WGS sequence"/>
</dbReference>
<dbReference type="PANTHER" id="PTHR11895">
    <property type="entry name" value="TRANSAMIDASE"/>
    <property type="match status" value="1"/>
</dbReference>
<evidence type="ECO:0000313" key="4">
    <source>
        <dbReference type="Proteomes" id="UP000294547"/>
    </source>
</evidence>
<dbReference type="Gene3D" id="3.90.1300.10">
    <property type="entry name" value="Amidase signature (AS) domain"/>
    <property type="match status" value="1"/>
</dbReference>
<dbReference type="RefSeq" id="WP_126540508.1">
    <property type="nucleotide sequence ID" value="NZ_BSPM01000002.1"/>
</dbReference>
<keyword evidence="4" id="KW-1185">Reference proteome</keyword>
<evidence type="ECO:0000313" key="3">
    <source>
        <dbReference type="EMBL" id="TDP81921.1"/>
    </source>
</evidence>
<gene>
    <name evidence="3" type="ORF">EDD54_4181</name>
</gene>
<dbReference type="GO" id="GO:0003824">
    <property type="term" value="F:catalytic activity"/>
    <property type="evidence" value="ECO:0007669"/>
    <property type="project" value="InterPro"/>
</dbReference>
<dbReference type="OrthoDB" id="8438154at2"/>
<reference evidence="3 4" key="1">
    <citation type="submission" date="2019-03" db="EMBL/GenBank/DDBJ databases">
        <title>Genomic Encyclopedia of Type Strains, Phase IV (KMG-IV): sequencing the most valuable type-strain genomes for metagenomic binning, comparative biology and taxonomic classification.</title>
        <authorList>
            <person name="Goeker M."/>
        </authorList>
    </citation>
    <scope>NUCLEOTIDE SEQUENCE [LARGE SCALE GENOMIC DNA]</scope>
    <source>
        <strain evidence="3 4">DSM 102969</strain>
    </source>
</reference>
<accession>A0A4R6R7G5</accession>
<dbReference type="EMBL" id="SNXY01000011">
    <property type="protein sequence ID" value="TDP81921.1"/>
    <property type="molecule type" value="Genomic_DNA"/>
</dbReference>
<comment type="caution">
    <text evidence="3">The sequence shown here is derived from an EMBL/GenBank/DDBJ whole genome shotgun (WGS) entry which is preliminary data.</text>
</comment>
<dbReference type="SUPFAM" id="SSF75304">
    <property type="entry name" value="Amidase signature (AS) enzymes"/>
    <property type="match status" value="1"/>
</dbReference>
<dbReference type="Pfam" id="PF01425">
    <property type="entry name" value="Amidase"/>
    <property type="match status" value="1"/>
</dbReference>